<keyword evidence="5" id="KW-0769">Symport</keyword>
<organism evidence="10 11">
    <name type="scientific">Pontibacillus marinus BH030004 = DSM 16465</name>
    <dbReference type="NCBI Taxonomy" id="1385511"/>
    <lineage>
        <taxon>Bacteria</taxon>
        <taxon>Bacillati</taxon>
        <taxon>Bacillota</taxon>
        <taxon>Bacilli</taxon>
        <taxon>Bacillales</taxon>
        <taxon>Bacillaceae</taxon>
        <taxon>Pontibacillus</taxon>
    </lineage>
</organism>
<feature type="transmembrane region" description="Helical" evidence="9">
    <location>
        <begin position="203"/>
        <end position="229"/>
    </location>
</feature>
<dbReference type="EMBL" id="AVPF01000003">
    <property type="protein sequence ID" value="KGX91230.1"/>
    <property type="molecule type" value="Genomic_DNA"/>
</dbReference>
<feature type="transmembrane region" description="Helical" evidence="9">
    <location>
        <begin position="309"/>
        <end position="328"/>
    </location>
</feature>
<evidence type="ECO:0000256" key="1">
    <source>
        <dbReference type="ARBA" id="ARBA00004141"/>
    </source>
</evidence>
<dbReference type="Pfam" id="PF00939">
    <property type="entry name" value="Na_sulph_symp"/>
    <property type="match status" value="1"/>
</dbReference>
<dbReference type="RefSeq" id="WP_027445388.1">
    <property type="nucleotide sequence ID" value="NZ_AULJ01000008.1"/>
</dbReference>
<evidence type="ECO:0000313" key="10">
    <source>
        <dbReference type="EMBL" id="KGX91230.1"/>
    </source>
</evidence>
<evidence type="ECO:0000256" key="8">
    <source>
        <dbReference type="ARBA" id="ARBA00031174"/>
    </source>
</evidence>
<feature type="transmembrane region" description="Helical" evidence="9">
    <location>
        <begin position="119"/>
        <end position="145"/>
    </location>
</feature>
<feature type="transmembrane region" description="Helical" evidence="9">
    <location>
        <begin position="432"/>
        <end position="454"/>
    </location>
</feature>
<comment type="caution">
    <text evidence="10">The sequence shown here is derived from an EMBL/GenBank/DDBJ whole genome shotgun (WGS) entry which is preliminary data.</text>
</comment>
<keyword evidence="7 9" id="KW-0472">Membrane</keyword>
<dbReference type="STRING" id="1385511.GCA_000425225_00798"/>
<dbReference type="GO" id="GO:1905039">
    <property type="term" value="P:carboxylic acid transmembrane transport"/>
    <property type="evidence" value="ECO:0007669"/>
    <property type="project" value="UniProtKB-ARBA"/>
</dbReference>
<dbReference type="AlphaFoldDB" id="A0A0A5GJA0"/>
<accession>A0A0A5GJA0</accession>
<feature type="transmembrane region" description="Helical" evidence="9">
    <location>
        <begin position="78"/>
        <end position="99"/>
    </location>
</feature>
<comment type="similarity">
    <text evidence="2">Belongs to the SLC13A/DASS transporter (TC 2.A.47) family. NADC subfamily.</text>
</comment>
<feature type="transmembrane region" description="Helical" evidence="9">
    <location>
        <begin position="40"/>
        <end position="66"/>
    </location>
</feature>
<evidence type="ECO:0000256" key="5">
    <source>
        <dbReference type="ARBA" id="ARBA00022847"/>
    </source>
</evidence>
<feature type="transmembrane region" description="Helical" evidence="9">
    <location>
        <begin position="279"/>
        <end position="297"/>
    </location>
</feature>
<evidence type="ECO:0000256" key="9">
    <source>
        <dbReference type="SAM" id="Phobius"/>
    </source>
</evidence>
<evidence type="ECO:0000256" key="3">
    <source>
        <dbReference type="ARBA" id="ARBA00020150"/>
    </source>
</evidence>
<feature type="transmembrane region" description="Helical" evidence="9">
    <location>
        <begin position="394"/>
        <end position="412"/>
    </location>
</feature>
<dbReference type="GO" id="GO:0008514">
    <property type="term" value="F:organic anion transmembrane transporter activity"/>
    <property type="evidence" value="ECO:0007669"/>
    <property type="project" value="UniProtKB-ARBA"/>
</dbReference>
<gene>
    <name evidence="10" type="ORF">N783_11110</name>
</gene>
<dbReference type="PANTHER" id="PTHR10283">
    <property type="entry name" value="SOLUTE CARRIER FAMILY 13 MEMBER"/>
    <property type="match status" value="1"/>
</dbReference>
<dbReference type="OrthoDB" id="2339361at2"/>
<dbReference type="PANTHER" id="PTHR10283:SF82">
    <property type="entry name" value="SOLUTE CARRIER FAMILY 13 MEMBER 2"/>
    <property type="match status" value="1"/>
</dbReference>
<proteinExistence type="inferred from homology"/>
<dbReference type="GO" id="GO:0015293">
    <property type="term" value="F:symporter activity"/>
    <property type="evidence" value="ECO:0007669"/>
    <property type="project" value="UniProtKB-KW"/>
</dbReference>
<evidence type="ECO:0000313" key="11">
    <source>
        <dbReference type="Proteomes" id="UP000030403"/>
    </source>
</evidence>
<keyword evidence="6 9" id="KW-1133">Transmembrane helix</keyword>
<keyword evidence="5" id="KW-0813">Transport</keyword>
<evidence type="ECO:0000256" key="4">
    <source>
        <dbReference type="ARBA" id="ARBA00022692"/>
    </source>
</evidence>
<keyword evidence="4 9" id="KW-0812">Transmembrane</keyword>
<evidence type="ECO:0000256" key="7">
    <source>
        <dbReference type="ARBA" id="ARBA00023136"/>
    </source>
</evidence>
<keyword evidence="11" id="KW-1185">Reference proteome</keyword>
<sequence length="462" mass="51817">MNSKTFLLGLVLTIYVLFFNPFQSWDIKMQAIALLVIIQVLWLSRVFPLAFSSLILIILLSVHFFTYEETLKVIGSEVVWLLFATFILSGAFIESGLAHRISLKILALSKGSGSLLILLSYWLILLLSLLIPSNIGRGTLVASLLDQIMKHLSKHQNVQNLGRSLFIGLSVLCALAGTMIVTGASSTIYVFGILSERAPGLNYISWFLLIGPIVIVFTMIFWFIMISFFPPENTAKEELREFLDFKMRELGSLSRAEIKMSFVIVFVVTMWMTHDLHEISISLIGLMGACLTILPKIGIWNWDDAKGKINWDLIIFFAATLMVSKLLIETDATMWVSNLFVELTSSSGKVVLMLSLVVLTLLLRMVFVNVLGFMTIMIPLAVSVGQQMSSVDPLMVALMVFVVGVPGFFFIFQSPVHLISHSYHYFDRKDLWRVGQIAVVSWVVVVLIAVLTYWQIILQGGL</sequence>
<feature type="transmembrane region" description="Helical" evidence="9">
    <location>
        <begin position="350"/>
        <end position="382"/>
    </location>
</feature>
<evidence type="ECO:0000256" key="6">
    <source>
        <dbReference type="ARBA" id="ARBA00022989"/>
    </source>
</evidence>
<comment type="subcellular location">
    <subcellularLocation>
        <location evidence="1">Membrane</location>
        <topology evidence="1">Multi-pass membrane protein</topology>
    </subcellularLocation>
</comment>
<protein>
    <recommendedName>
        <fullName evidence="3">Sodium-dependent dicarboxylate transporter SdcS</fullName>
    </recommendedName>
    <alternativeName>
        <fullName evidence="8">Na(+)/dicarboxylate symporter</fullName>
    </alternativeName>
</protein>
<dbReference type="Proteomes" id="UP000030403">
    <property type="component" value="Unassembled WGS sequence"/>
</dbReference>
<dbReference type="GO" id="GO:0005886">
    <property type="term" value="C:plasma membrane"/>
    <property type="evidence" value="ECO:0007669"/>
    <property type="project" value="TreeGrafter"/>
</dbReference>
<feature type="transmembrane region" description="Helical" evidence="9">
    <location>
        <begin position="165"/>
        <end position="191"/>
    </location>
</feature>
<reference evidence="10 11" key="1">
    <citation type="submission" date="2013-08" db="EMBL/GenBank/DDBJ databases">
        <authorList>
            <person name="Huang J."/>
            <person name="Wang G."/>
        </authorList>
    </citation>
    <scope>NUCLEOTIDE SEQUENCE [LARGE SCALE GENOMIC DNA]</scope>
    <source>
        <strain evidence="10 11">BH030004</strain>
    </source>
</reference>
<dbReference type="eggNOG" id="COG1055">
    <property type="taxonomic scope" value="Bacteria"/>
</dbReference>
<dbReference type="InterPro" id="IPR001898">
    <property type="entry name" value="SLC13A/DASS"/>
</dbReference>
<evidence type="ECO:0000256" key="2">
    <source>
        <dbReference type="ARBA" id="ARBA00006772"/>
    </source>
</evidence>
<name>A0A0A5GJA0_9BACI</name>